<name>A0A1H4EI69_ALKAM</name>
<dbReference type="NCBIfam" id="TIGR02565">
    <property type="entry name" value="cas_Csy2"/>
    <property type="match status" value="1"/>
</dbReference>
<gene>
    <name evidence="1" type="ORF">SAMN04488051_10742</name>
</gene>
<sequence>MSNYILLEHLKVQNANCIAGFTYGFPAITHFLGYTHALSRKLQQQFGIELTGCAVVCHQHQVQAYQPSGWGDYVFALTRNPLILKNGNAETAPIVEEGRMHLTVSLILESSKAFSSSQQQQLVETLTVLAQRQKLAGGQVICLKGVSLYSDDDEQALSRKLLRKVLPGFVLTDRSELLKQHYQQLIATQPNATMLDAWLNFAALTYQAVTAEDVDSSTEQHAVEWVRVPKLDKGYLVPITTGYKAISALYPAGAVANSRDPQYPFCFVESAYGVGQWLSPHRVPDVRDVVWRYRQQGPWYLCTTNTSQNALKLHPEQEAALAELPETELTYF</sequence>
<dbReference type="Pfam" id="PF09614">
    <property type="entry name" value="Cas_Csy2"/>
    <property type="match status" value="1"/>
</dbReference>
<dbReference type="Proteomes" id="UP000198773">
    <property type="component" value="Unassembled WGS sequence"/>
</dbReference>
<dbReference type="STRING" id="152573.SAMN04488051_10742"/>
<dbReference type="InterPro" id="IPR013398">
    <property type="entry name" value="CRISPR-assoc_prot_Csy2"/>
</dbReference>
<dbReference type="RefSeq" id="WP_091343857.1">
    <property type="nucleotide sequence ID" value="NZ_FNRM01000007.1"/>
</dbReference>
<organism evidence="1 2">
    <name type="scientific">Alkalimonas amylolytica</name>
    <dbReference type="NCBI Taxonomy" id="152573"/>
    <lineage>
        <taxon>Bacteria</taxon>
        <taxon>Pseudomonadati</taxon>
        <taxon>Pseudomonadota</taxon>
        <taxon>Gammaproteobacteria</taxon>
        <taxon>Alkalimonas</taxon>
    </lineage>
</organism>
<dbReference type="EMBL" id="FNRM01000007">
    <property type="protein sequence ID" value="SEA84567.1"/>
    <property type="molecule type" value="Genomic_DNA"/>
</dbReference>
<dbReference type="AlphaFoldDB" id="A0A1H4EI69"/>
<keyword evidence="2" id="KW-1185">Reference proteome</keyword>
<evidence type="ECO:0000313" key="2">
    <source>
        <dbReference type="Proteomes" id="UP000198773"/>
    </source>
</evidence>
<dbReference type="CDD" id="cd09736">
    <property type="entry name" value="Csy2_I-F"/>
    <property type="match status" value="1"/>
</dbReference>
<evidence type="ECO:0000313" key="1">
    <source>
        <dbReference type="EMBL" id="SEA84567.1"/>
    </source>
</evidence>
<dbReference type="OrthoDB" id="1550641at2"/>
<proteinExistence type="predicted"/>
<accession>A0A1H4EI69</accession>
<reference evidence="1 2" key="1">
    <citation type="submission" date="2016-10" db="EMBL/GenBank/DDBJ databases">
        <authorList>
            <person name="de Groot N.N."/>
        </authorList>
    </citation>
    <scope>NUCLEOTIDE SEQUENCE [LARGE SCALE GENOMIC DNA]</scope>
    <source>
        <strain evidence="1 2">CGMCC 1.3430</strain>
    </source>
</reference>
<protein>
    <submittedName>
        <fullName evidence="1">CRISPR-associated protein Csy2</fullName>
    </submittedName>
</protein>